<evidence type="ECO:0000313" key="5">
    <source>
        <dbReference type="EMBL" id="MDW5597538.1"/>
    </source>
</evidence>
<evidence type="ECO:0000256" key="3">
    <source>
        <dbReference type="SAM" id="SignalP"/>
    </source>
</evidence>
<gene>
    <name evidence="5" type="ORF">R7226_24525</name>
</gene>
<evidence type="ECO:0000256" key="2">
    <source>
        <dbReference type="SAM" id="Phobius"/>
    </source>
</evidence>
<name>A0ABU4HWD0_9ACTN</name>
<dbReference type="Gene3D" id="2.60.40.2230">
    <property type="entry name" value="Uncharacterised protein YcnI-like PF07987, DUF1775"/>
    <property type="match status" value="1"/>
</dbReference>
<proteinExistence type="predicted"/>
<feature type="region of interest" description="Disordered" evidence="1">
    <location>
        <begin position="180"/>
        <end position="208"/>
    </location>
</feature>
<sequence length="260" mass="26326">MNRIATGAARRRRSTRRAAAALALAGAALLPATAAAHVSVVPKTAPAGAYTVLDVRVPNERDDKPTTSVDVKLPPGFVAASFEPVPGWQVRVIREQLSTPIETENGPISEQVSRIVWSGGEIPPGAFQDFPISVQIPDRVGSELSFKALQTYAGGEVVRWIGAPDSDTPAAQVEIVAPAGEGEGAGAGHGAAGESGTEGGESGSTDDPQQLVAESQVSLPADDDASKGLAYAGLAAGIVGLLLGAAALLVALRRRGAAGA</sequence>
<evidence type="ECO:0000313" key="6">
    <source>
        <dbReference type="Proteomes" id="UP001284601"/>
    </source>
</evidence>
<keyword evidence="2" id="KW-0812">Transmembrane</keyword>
<keyword evidence="6" id="KW-1185">Reference proteome</keyword>
<organism evidence="5 6">
    <name type="scientific">Conexibacter stalactiti</name>
    <dbReference type="NCBI Taxonomy" id="1940611"/>
    <lineage>
        <taxon>Bacteria</taxon>
        <taxon>Bacillati</taxon>
        <taxon>Actinomycetota</taxon>
        <taxon>Thermoleophilia</taxon>
        <taxon>Solirubrobacterales</taxon>
        <taxon>Conexibacteraceae</taxon>
        <taxon>Conexibacter</taxon>
    </lineage>
</organism>
<keyword evidence="2" id="KW-0472">Membrane</keyword>
<protein>
    <submittedName>
        <fullName evidence="5">YcnI family protein</fullName>
    </submittedName>
</protein>
<dbReference type="Proteomes" id="UP001284601">
    <property type="component" value="Unassembled WGS sequence"/>
</dbReference>
<dbReference type="RefSeq" id="WP_318600004.1">
    <property type="nucleotide sequence ID" value="NZ_JAWSTH010000092.1"/>
</dbReference>
<dbReference type="CDD" id="cd08545">
    <property type="entry name" value="YcnI_like"/>
    <property type="match status" value="1"/>
</dbReference>
<feature type="domain" description="YncI copper-binding" evidence="4">
    <location>
        <begin position="37"/>
        <end position="173"/>
    </location>
</feature>
<reference evidence="6" key="1">
    <citation type="submission" date="2023-07" db="EMBL/GenBank/DDBJ databases">
        <title>Conexibacter stalactiti sp. nov., isolated from stalactites in a lava cave and emended description of the genus Conexibacter.</title>
        <authorList>
            <person name="Lee S.D."/>
        </authorList>
    </citation>
    <scope>NUCLEOTIDE SEQUENCE [LARGE SCALE GENOMIC DNA]</scope>
    <source>
        <strain evidence="6">KCTC 39840</strain>
    </source>
</reference>
<keyword evidence="2" id="KW-1133">Transmembrane helix</keyword>
<feature type="compositionally biased region" description="Gly residues" evidence="1">
    <location>
        <begin position="181"/>
        <end position="202"/>
    </location>
</feature>
<evidence type="ECO:0000259" key="4">
    <source>
        <dbReference type="Pfam" id="PF07987"/>
    </source>
</evidence>
<dbReference type="EMBL" id="JAWSTH010000092">
    <property type="protein sequence ID" value="MDW5597538.1"/>
    <property type="molecule type" value="Genomic_DNA"/>
</dbReference>
<accession>A0ABU4HWD0</accession>
<dbReference type="InterPro" id="IPR012533">
    <property type="entry name" value="YcnI-copper_dom"/>
</dbReference>
<feature type="signal peptide" evidence="3">
    <location>
        <begin position="1"/>
        <end position="34"/>
    </location>
</feature>
<evidence type="ECO:0000256" key="1">
    <source>
        <dbReference type="SAM" id="MobiDB-lite"/>
    </source>
</evidence>
<dbReference type="Pfam" id="PF07987">
    <property type="entry name" value="DUF1775"/>
    <property type="match status" value="1"/>
</dbReference>
<feature type="chain" id="PRO_5047455345" evidence="3">
    <location>
        <begin position="35"/>
        <end position="260"/>
    </location>
</feature>
<dbReference type="InterPro" id="IPR038507">
    <property type="entry name" value="YcnI-like_sf"/>
</dbReference>
<keyword evidence="3" id="KW-0732">Signal</keyword>
<comment type="caution">
    <text evidence="5">The sequence shown here is derived from an EMBL/GenBank/DDBJ whole genome shotgun (WGS) entry which is preliminary data.</text>
</comment>
<feature type="transmembrane region" description="Helical" evidence="2">
    <location>
        <begin position="229"/>
        <end position="252"/>
    </location>
</feature>